<dbReference type="SUPFAM" id="SSF46785">
    <property type="entry name" value="Winged helix' DNA-binding domain"/>
    <property type="match status" value="1"/>
</dbReference>
<protein>
    <submittedName>
        <fullName evidence="2">PadR family transcriptional regulator</fullName>
    </submittedName>
</protein>
<dbReference type="PANTHER" id="PTHR33169:SF13">
    <property type="entry name" value="PADR-FAMILY TRANSCRIPTIONAL REGULATOR"/>
    <property type="match status" value="1"/>
</dbReference>
<dbReference type="Gene3D" id="1.10.10.10">
    <property type="entry name" value="Winged helix-like DNA-binding domain superfamily/Winged helix DNA-binding domain"/>
    <property type="match status" value="1"/>
</dbReference>
<gene>
    <name evidence="2" type="ORF">ACFQO7_34050</name>
</gene>
<name>A0ABW2H6X8_9ACTN</name>
<comment type="caution">
    <text evidence="2">The sequence shown here is derived from an EMBL/GenBank/DDBJ whole genome shotgun (WGS) entry which is preliminary data.</text>
</comment>
<dbReference type="InterPro" id="IPR005149">
    <property type="entry name" value="Tscrpt_reg_PadR_N"/>
</dbReference>
<keyword evidence="3" id="KW-1185">Reference proteome</keyword>
<dbReference type="InterPro" id="IPR036390">
    <property type="entry name" value="WH_DNA-bd_sf"/>
</dbReference>
<accession>A0ABW2H6X8</accession>
<dbReference type="Pfam" id="PF03551">
    <property type="entry name" value="PadR"/>
    <property type="match status" value="1"/>
</dbReference>
<dbReference type="RefSeq" id="WP_376810236.1">
    <property type="nucleotide sequence ID" value="NZ_JBHTAC010000058.1"/>
</dbReference>
<dbReference type="InterPro" id="IPR052509">
    <property type="entry name" value="Metal_resp_DNA-bind_regulator"/>
</dbReference>
<evidence type="ECO:0000313" key="2">
    <source>
        <dbReference type="EMBL" id="MFC7247512.1"/>
    </source>
</evidence>
<evidence type="ECO:0000313" key="3">
    <source>
        <dbReference type="Proteomes" id="UP001596392"/>
    </source>
</evidence>
<reference evidence="3" key="1">
    <citation type="journal article" date="2019" name="Int. J. Syst. Evol. Microbiol.">
        <title>The Global Catalogue of Microorganisms (GCM) 10K type strain sequencing project: providing services to taxonomists for standard genome sequencing and annotation.</title>
        <authorList>
            <consortium name="The Broad Institute Genomics Platform"/>
            <consortium name="The Broad Institute Genome Sequencing Center for Infectious Disease"/>
            <person name="Wu L."/>
            <person name="Ma J."/>
        </authorList>
    </citation>
    <scope>NUCLEOTIDE SEQUENCE [LARGE SCALE GENOMIC DNA]</scope>
    <source>
        <strain evidence="3">CGMCC 1.9106</strain>
    </source>
</reference>
<organism evidence="2 3">
    <name type="scientific">Catellatospora aurea</name>
    <dbReference type="NCBI Taxonomy" id="1337874"/>
    <lineage>
        <taxon>Bacteria</taxon>
        <taxon>Bacillati</taxon>
        <taxon>Actinomycetota</taxon>
        <taxon>Actinomycetes</taxon>
        <taxon>Micromonosporales</taxon>
        <taxon>Micromonosporaceae</taxon>
        <taxon>Catellatospora</taxon>
    </lineage>
</organism>
<proteinExistence type="predicted"/>
<dbReference type="Proteomes" id="UP001596392">
    <property type="component" value="Unassembled WGS sequence"/>
</dbReference>
<sequence>MSGLGELGRFSEPAVMVMISLASGPKHGYAVQDDIAEMSHERPGPGTLYGAIRRLEERGLIRALPEQERRKPYELTEEGRTALHLELQRLRTLAATGLRRLATA</sequence>
<dbReference type="InterPro" id="IPR036388">
    <property type="entry name" value="WH-like_DNA-bd_sf"/>
</dbReference>
<dbReference type="EMBL" id="JBHTAC010000058">
    <property type="protein sequence ID" value="MFC7247512.1"/>
    <property type="molecule type" value="Genomic_DNA"/>
</dbReference>
<dbReference type="PANTHER" id="PTHR33169">
    <property type="entry name" value="PADR-FAMILY TRANSCRIPTIONAL REGULATOR"/>
    <property type="match status" value="1"/>
</dbReference>
<feature type="domain" description="Transcription regulator PadR N-terminal" evidence="1">
    <location>
        <begin position="20"/>
        <end position="84"/>
    </location>
</feature>
<evidence type="ECO:0000259" key="1">
    <source>
        <dbReference type="Pfam" id="PF03551"/>
    </source>
</evidence>